<dbReference type="OrthoDB" id="3827346at2"/>
<evidence type="ECO:0000313" key="3">
    <source>
        <dbReference type="Proteomes" id="UP000295573"/>
    </source>
</evidence>
<protein>
    <submittedName>
        <fullName evidence="2">Uncharacterized protein</fullName>
    </submittedName>
</protein>
<dbReference type="Proteomes" id="UP000295573">
    <property type="component" value="Unassembled WGS sequence"/>
</dbReference>
<evidence type="ECO:0000256" key="1">
    <source>
        <dbReference type="SAM" id="MobiDB-lite"/>
    </source>
</evidence>
<organism evidence="2 3">
    <name type="scientific">Kribbella antiqua</name>
    <dbReference type="NCBI Taxonomy" id="2512217"/>
    <lineage>
        <taxon>Bacteria</taxon>
        <taxon>Bacillati</taxon>
        <taxon>Actinomycetota</taxon>
        <taxon>Actinomycetes</taxon>
        <taxon>Propionibacteriales</taxon>
        <taxon>Kribbellaceae</taxon>
        <taxon>Kribbella</taxon>
    </lineage>
</organism>
<keyword evidence="3" id="KW-1185">Reference proteome</keyword>
<dbReference type="EMBL" id="SLWR01000010">
    <property type="protein sequence ID" value="TCO44509.1"/>
    <property type="molecule type" value="Genomic_DNA"/>
</dbReference>
<reference evidence="2 3" key="1">
    <citation type="journal article" date="2015" name="Stand. Genomic Sci.">
        <title>Genomic Encyclopedia of Bacterial and Archaeal Type Strains, Phase III: the genomes of soil and plant-associated and newly described type strains.</title>
        <authorList>
            <person name="Whitman W.B."/>
            <person name="Woyke T."/>
            <person name="Klenk H.P."/>
            <person name="Zhou Y."/>
            <person name="Lilburn T.G."/>
            <person name="Beck B.J."/>
            <person name="De Vos P."/>
            <person name="Vandamme P."/>
            <person name="Eisen J.A."/>
            <person name="Garrity G."/>
            <person name="Hugenholtz P."/>
            <person name="Kyrpides N.C."/>
        </authorList>
    </citation>
    <scope>NUCLEOTIDE SEQUENCE [LARGE SCALE GENOMIC DNA]</scope>
    <source>
        <strain evidence="2 3">VKM Ac-2541</strain>
    </source>
</reference>
<proteinExistence type="predicted"/>
<accession>A0A4R2IKU0</accession>
<dbReference type="AlphaFoldDB" id="A0A4R2IKU0"/>
<comment type="caution">
    <text evidence="2">The sequence shown here is derived from an EMBL/GenBank/DDBJ whole genome shotgun (WGS) entry which is preliminary data.</text>
</comment>
<feature type="region of interest" description="Disordered" evidence="1">
    <location>
        <begin position="1"/>
        <end position="24"/>
    </location>
</feature>
<sequence>MPEGERKHIAEALGGDPVVPPNDEERVERERVRNLIETVAACYHTLANRELDTGRRTELTAKLAFYDAELRRLHSMSADERREVIRTYPELLRRLRAEIDR</sequence>
<dbReference type="RefSeq" id="WP_132153563.1">
    <property type="nucleotide sequence ID" value="NZ_SLWR01000010.1"/>
</dbReference>
<evidence type="ECO:0000313" key="2">
    <source>
        <dbReference type="EMBL" id="TCO44509.1"/>
    </source>
</evidence>
<gene>
    <name evidence="2" type="ORF">EV646_110223</name>
</gene>
<name>A0A4R2IKU0_9ACTN</name>
<feature type="compositionally biased region" description="Basic and acidic residues" evidence="1">
    <location>
        <begin position="1"/>
        <end position="10"/>
    </location>
</feature>